<proteinExistence type="predicted"/>
<evidence type="ECO:0000256" key="1">
    <source>
        <dbReference type="SAM" id="MobiDB-lite"/>
    </source>
</evidence>
<evidence type="ECO:0000313" key="3">
    <source>
        <dbReference type="EMBL" id="KOX69923.1"/>
    </source>
</evidence>
<feature type="compositionally biased region" description="Polar residues" evidence="1">
    <location>
        <begin position="12"/>
        <end position="25"/>
    </location>
</feature>
<dbReference type="Proteomes" id="UP000053105">
    <property type="component" value="Unassembled WGS sequence"/>
</dbReference>
<keyword evidence="4" id="KW-1185">Reference proteome</keyword>
<organism evidence="3 4">
    <name type="scientific">Melipona quadrifasciata</name>
    <dbReference type="NCBI Taxonomy" id="166423"/>
    <lineage>
        <taxon>Eukaryota</taxon>
        <taxon>Metazoa</taxon>
        <taxon>Ecdysozoa</taxon>
        <taxon>Arthropoda</taxon>
        <taxon>Hexapoda</taxon>
        <taxon>Insecta</taxon>
        <taxon>Pterygota</taxon>
        <taxon>Neoptera</taxon>
        <taxon>Endopterygota</taxon>
        <taxon>Hymenoptera</taxon>
        <taxon>Apocrita</taxon>
        <taxon>Aculeata</taxon>
        <taxon>Apoidea</taxon>
        <taxon>Anthophila</taxon>
        <taxon>Apidae</taxon>
        <taxon>Melipona</taxon>
    </lineage>
</organism>
<dbReference type="InterPro" id="IPR023473">
    <property type="entry name" value="AMMECR1"/>
</dbReference>
<dbReference type="Gene3D" id="3.30.700.20">
    <property type="entry name" value="Hypothetical protein ph0010, domain 1"/>
    <property type="match status" value="1"/>
</dbReference>
<dbReference type="InterPro" id="IPR036071">
    <property type="entry name" value="AMMECR1_dom_sf"/>
</dbReference>
<dbReference type="FunFam" id="3.30.700.20:FF:000001">
    <property type="entry name" value="AMME syndrome candidate gene 1"/>
    <property type="match status" value="1"/>
</dbReference>
<dbReference type="InterPro" id="IPR027485">
    <property type="entry name" value="AMMECR1_N"/>
</dbReference>
<protein>
    <submittedName>
        <fullName evidence="3">AMMECR1-like protein</fullName>
    </submittedName>
</protein>
<dbReference type="PANTHER" id="PTHR13016">
    <property type="entry name" value="AMMECR1 HOMOLOG"/>
    <property type="match status" value="1"/>
</dbReference>
<dbReference type="PROSITE" id="PS51112">
    <property type="entry name" value="AMMECR1"/>
    <property type="match status" value="1"/>
</dbReference>
<sequence>MAVSCGTKKQKLNNSTSMPRNNTVSLQNGMRMRNPIIVQPEMGFYCFDVLYCQLHQLDPPKPPNFSNEAFPLFVTWTTGKDMRLRGCIGTFNAMHLHMGLREYATTSAFKDSRFNPITLEELPRLHVSVSILRHFEDGADYLDWIIGVHGIRIEFHNEKGNKRTATYLPDVAIEQGHLSIAVSLIKIFLVFLNLKLKLTTRFYRNFMLICKGWNQIETIDSLLHKGGYKGLVTPDIRRSLKLTRYQSEKVTVSYQEYMTYWQGRRC</sequence>
<gene>
    <name evidence="3" type="ORF">WN51_04436</name>
</gene>
<evidence type="ECO:0000313" key="4">
    <source>
        <dbReference type="Proteomes" id="UP000053105"/>
    </source>
</evidence>
<name>A0A0M8ZUL2_9HYME</name>
<dbReference type="AlphaFoldDB" id="A0A0M8ZUL2"/>
<reference evidence="3 4" key="1">
    <citation type="submission" date="2015-07" db="EMBL/GenBank/DDBJ databases">
        <title>The genome of Melipona quadrifasciata.</title>
        <authorList>
            <person name="Pan H."/>
            <person name="Kapheim K."/>
        </authorList>
    </citation>
    <scope>NUCLEOTIDE SEQUENCE [LARGE SCALE GENOMIC DNA]</scope>
    <source>
        <strain evidence="3">0111107301</strain>
        <tissue evidence="3">Whole body</tissue>
    </source>
</reference>
<dbReference type="OrthoDB" id="24630at2759"/>
<accession>A0A0M8ZUL2</accession>
<evidence type="ECO:0000259" key="2">
    <source>
        <dbReference type="PROSITE" id="PS51112"/>
    </source>
</evidence>
<dbReference type="InterPro" id="IPR002733">
    <property type="entry name" value="AMMECR1_domain"/>
</dbReference>
<feature type="region of interest" description="Disordered" evidence="1">
    <location>
        <begin position="1"/>
        <end position="25"/>
    </location>
</feature>
<dbReference type="EMBL" id="KQ435878">
    <property type="protein sequence ID" value="KOX69923.1"/>
    <property type="molecule type" value="Genomic_DNA"/>
</dbReference>
<dbReference type="SUPFAM" id="SSF143447">
    <property type="entry name" value="AMMECR1-like"/>
    <property type="match status" value="2"/>
</dbReference>
<feature type="domain" description="AMMECR1" evidence="2">
    <location>
        <begin position="31"/>
        <end position="261"/>
    </location>
</feature>
<dbReference type="Pfam" id="PF01871">
    <property type="entry name" value="AMMECR1"/>
    <property type="match status" value="1"/>
</dbReference>
<dbReference type="PANTHER" id="PTHR13016:SF0">
    <property type="entry name" value="AMME SYNDROME CANDIDATE GENE 1 PROTEIN"/>
    <property type="match status" value="1"/>
</dbReference>